<evidence type="ECO:0000313" key="2">
    <source>
        <dbReference type="Proteomes" id="UP000807025"/>
    </source>
</evidence>
<proteinExistence type="predicted"/>
<dbReference type="EMBL" id="MU154524">
    <property type="protein sequence ID" value="KAF9501190.1"/>
    <property type="molecule type" value="Genomic_DNA"/>
</dbReference>
<dbReference type="AlphaFoldDB" id="A0A9P6DKU6"/>
<feature type="non-terminal residue" evidence="1">
    <location>
        <position position="1"/>
    </location>
</feature>
<comment type="caution">
    <text evidence="1">The sequence shown here is derived from an EMBL/GenBank/DDBJ whole genome shotgun (WGS) entry which is preliminary data.</text>
</comment>
<dbReference type="Proteomes" id="UP000807025">
    <property type="component" value="Unassembled WGS sequence"/>
</dbReference>
<organism evidence="1 2">
    <name type="scientific">Pleurotus eryngii</name>
    <name type="common">Boletus of the steppes</name>
    <dbReference type="NCBI Taxonomy" id="5323"/>
    <lineage>
        <taxon>Eukaryota</taxon>
        <taxon>Fungi</taxon>
        <taxon>Dikarya</taxon>
        <taxon>Basidiomycota</taxon>
        <taxon>Agaricomycotina</taxon>
        <taxon>Agaricomycetes</taxon>
        <taxon>Agaricomycetidae</taxon>
        <taxon>Agaricales</taxon>
        <taxon>Pleurotineae</taxon>
        <taxon>Pleurotaceae</taxon>
        <taxon>Pleurotus</taxon>
    </lineage>
</organism>
<protein>
    <submittedName>
        <fullName evidence="1">Uncharacterized protein</fullName>
    </submittedName>
</protein>
<sequence>PLPSPPEHLLEDCVISHAIDLAGDRIRVNTPFDIDKLERQLSDHPNQPFIQSVIKGLRDGFWPLDEGEWKTSNHVEVENYATSEKDLEVIRNSRDKEVALGCWSEGFNTLEDGMVVSPLFVVWQHGKGRLVINQSASGLNDGIPREEAKVSYDDMRPFGQCL</sequence>
<dbReference type="OrthoDB" id="3254233at2759"/>
<feature type="non-terminal residue" evidence="1">
    <location>
        <position position="162"/>
    </location>
</feature>
<keyword evidence="2" id="KW-1185">Reference proteome</keyword>
<accession>A0A9P6DKU6</accession>
<evidence type="ECO:0000313" key="1">
    <source>
        <dbReference type="EMBL" id="KAF9501190.1"/>
    </source>
</evidence>
<name>A0A9P6DKU6_PLEER</name>
<gene>
    <name evidence="1" type="ORF">BDN71DRAFT_1360558</name>
</gene>
<reference evidence="1" key="1">
    <citation type="submission" date="2020-11" db="EMBL/GenBank/DDBJ databases">
        <authorList>
            <consortium name="DOE Joint Genome Institute"/>
            <person name="Ahrendt S."/>
            <person name="Riley R."/>
            <person name="Andreopoulos W."/>
            <person name="Labutti K."/>
            <person name="Pangilinan J."/>
            <person name="Ruiz-Duenas F.J."/>
            <person name="Barrasa J.M."/>
            <person name="Sanchez-Garcia M."/>
            <person name="Camarero S."/>
            <person name="Miyauchi S."/>
            <person name="Serrano A."/>
            <person name="Linde D."/>
            <person name="Babiker R."/>
            <person name="Drula E."/>
            <person name="Ayuso-Fernandez I."/>
            <person name="Pacheco R."/>
            <person name="Padilla G."/>
            <person name="Ferreira P."/>
            <person name="Barriuso J."/>
            <person name="Kellner H."/>
            <person name="Castanera R."/>
            <person name="Alfaro M."/>
            <person name="Ramirez L."/>
            <person name="Pisabarro A.G."/>
            <person name="Kuo A."/>
            <person name="Tritt A."/>
            <person name="Lipzen A."/>
            <person name="He G."/>
            <person name="Yan M."/>
            <person name="Ng V."/>
            <person name="Cullen D."/>
            <person name="Martin F."/>
            <person name="Rosso M.-N."/>
            <person name="Henrissat B."/>
            <person name="Hibbett D."/>
            <person name="Martinez A.T."/>
            <person name="Grigoriev I.V."/>
        </authorList>
    </citation>
    <scope>NUCLEOTIDE SEQUENCE</scope>
    <source>
        <strain evidence="1">ATCC 90797</strain>
    </source>
</reference>